<feature type="region of interest" description="Disordered" evidence="1">
    <location>
        <begin position="729"/>
        <end position="792"/>
    </location>
</feature>
<dbReference type="Pfam" id="PF02120">
    <property type="entry name" value="Flg_hook"/>
    <property type="match status" value="1"/>
</dbReference>
<protein>
    <submittedName>
        <fullName evidence="3">Flagellar hook-length control protein FliK</fullName>
    </submittedName>
</protein>
<keyword evidence="3" id="KW-0969">Cilium</keyword>
<feature type="domain" description="Flagellar hook-length control protein-like C-terminal" evidence="2">
    <location>
        <begin position="665"/>
        <end position="746"/>
    </location>
</feature>
<dbReference type="InterPro" id="IPR052563">
    <property type="entry name" value="FliK"/>
</dbReference>
<comment type="caution">
    <text evidence="3">The sequence shown here is derived from an EMBL/GenBank/DDBJ whole genome shotgun (WGS) entry which is preliminary data.</text>
</comment>
<feature type="compositionally biased region" description="Low complexity" evidence="1">
    <location>
        <begin position="756"/>
        <end position="765"/>
    </location>
</feature>
<dbReference type="Proteomes" id="UP000317938">
    <property type="component" value="Unassembled WGS sequence"/>
</dbReference>
<evidence type="ECO:0000259" key="2">
    <source>
        <dbReference type="Pfam" id="PF02120"/>
    </source>
</evidence>
<dbReference type="EMBL" id="VNFF01000012">
    <property type="protein sequence ID" value="TVU82388.1"/>
    <property type="molecule type" value="Genomic_DNA"/>
</dbReference>
<accession>A0ABY3FBZ1</accession>
<gene>
    <name evidence="3" type="ORF">FQP85_13455</name>
</gene>
<keyword evidence="4" id="KW-1185">Reference proteome</keyword>
<dbReference type="CDD" id="cd17470">
    <property type="entry name" value="T3SS_Flik_C"/>
    <property type="match status" value="1"/>
</dbReference>
<dbReference type="RefSeq" id="WP_145239395.1">
    <property type="nucleotide sequence ID" value="NZ_VNFF01000012.1"/>
</dbReference>
<keyword evidence="3" id="KW-0282">Flagellum</keyword>
<sequence>MAISDLSVFISTEQDVQLNKKDSDKGSAATGKESTDSDFFSELQNANNAAETPMKVNSSGAVSAASEAEVAAEKAQKTPTDSSDEKTMSGDAMLAQITAANNMDTRVNNTPTVANASLLSTLGKYSEEKIDPKLIKVTGPRPIDDVTPIIDTDTPATDDPIAQLVDKQLKPTLLTEKTVLAEAIDKQLQLKGNTPPDDAVTPIIDDIQVAKEISQNKAMTMQPTNQQAAATLKSGEVGNETAQINIAENTSKGKPQNSEVLAKGLDVTLAQQVKPQESEVLVKDSDTRIAQQEKPQQSAALTADAHATVANVTANAKQATTSATAVAMDVASKAEPVVKGVESTTTIGSQTDVAEKAATQAKHSNSAVLEQISKVLLNSPTTVQKNEHPLLASLTPEQQKQLQNQVDVIRQQDPSPANVTDLKKMLAEFVELNSKEVAKPTTAVATMNTAELTQLSKDISLLSPVQKQALSQQLQNFVSTEQPKGALLTQINTAIAELAQPESIEKKTESKAQLTVQSMTDNLVSTTTTNSNTAKSDTNKVSAPQDALIKAASKEQEVKLAVQDNVLKSEQLAENIKAEQSPVRDNTLTRVNQLFGQLTGLTTAVTTASAVEGSEQSYQQALADMQVMHAQQASPTSQTRQINLDPTALQALNIMKSDAAKLLQERVSALLSINNKEAEIRLDPPEMGSMQIRIRSDAEQAQINFVVQNQQAKEALEQSMPRLREMLAQQGIELGESSIQQGNSQSDTGGDGQQNGRGQQANQQQNEEESALTQQPIRGSGQQSSSSIDYYA</sequence>
<proteinExistence type="predicted"/>
<feature type="compositionally biased region" description="Low complexity" evidence="1">
    <location>
        <begin position="779"/>
        <end position="792"/>
    </location>
</feature>
<dbReference type="PANTHER" id="PTHR37533:SF2">
    <property type="entry name" value="FLAGELLAR HOOK-LENGTH CONTROL PROTEIN"/>
    <property type="match status" value="1"/>
</dbReference>
<keyword evidence="3" id="KW-0966">Cell projection</keyword>
<dbReference type="Gene3D" id="3.30.750.140">
    <property type="match status" value="1"/>
</dbReference>
<dbReference type="PANTHER" id="PTHR37533">
    <property type="entry name" value="FLAGELLAR HOOK-LENGTH CONTROL PROTEIN"/>
    <property type="match status" value="1"/>
</dbReference>
<evidence type="ECO:0000256" key="1">
    <source>
        <dbReference type="SAM" id="MobiDB-lite"/>
    </source>
</evidence>
<feature type="compositionally biased region" description="Polar residues" evidence="1">
    <location>
        <begin position="737"/>
        <end position="748"/>
    </location>
</feature>
<feature type="compositionally biased region" description="Low complexity" evidence="1">
    <location>
        <begin position="55"/>
        <end position="69"/>
    </location>
</feature>
<dbReference type="InterPro" id="IPR038610">
    <property type="entry name" value="FliK-like_C_sf"/>
</dbReference>
<evidence type="ECO:0000313" key="4">
    <source>
        <dbReference type="Proteomes" id="UP000317938"/>
    </source>
</evidence>
<feature type="region of interest" description="Disordered" evidence="1">
    <location>
        <begin position="16"/>
        <end position="87"/>
    </location>
</feature>
<evidence type="ECO:0000313" key="3">
    <source>
        <dbReference type="EMBL" id="TVU82388.1"/>
    </source>
</evidence>
<name>A0ABY3FBZ1_9GAMM</name>
<reference evidence="3 4" key="1">
    <citation type="submission" date="2019-07" db="EMBL/GenBank/DDBJ databases">
        <title>Diversity of Bacteria from Kongsfjorden, Arctic.</title>
        <authorList>
            <person name="Yu Y."/>
        </authorList>
    </citation>
    <scope>NUCLEOTIDE SEQUENCE [LARGE SCALE GENOMIC DNA]</scope>
    <source>
        <strain evidence="3 4">SM1927</strain>
    </source>
</reference>
<organism evidence="3 4">
    <name type="scientific">Pseudoalteromonas neustonica</name>
    <dbReference type="NCBI Taxonomy" id="1840331"/>
    <lineage>
        <taxon>Bacteria</taxon>
        <taxon>Pseudomonadati</taxon>
        <taxon>Pseudomonadota</taxon>
        <taxon>Gammaproteobacteria</taxon>
        <taxon>Alteromonadales</taxon>
        <taxon>Pseudoalteromonadaceae</taxon>
        <taxon>Pseudoalteromonas</taxon>
    </lineage>
</organism>
<dbReference type="InterPro" id="IPR021136">
    <property type="entry name" value="Flagellar_hook_control-like_C"/>
</dbReference>